<reference evidence="9 10" key="1">
    <citation type="journal article" date="2015" name="Stand. Genomic Sci.">
        <title>Genomic Encyclopedia of Bacterial and Archaeal Type Strains, Phase III: the genomes of soil and plant-associated and newly described type strains.</title>
        <authorList>
            <person name="Whitman W.B."/>
            <person name="Woyke T."/>
            <person name="Klenk H.P."/>
            <person name="Zhou Y."/>
            <person name="Lilburn T.G."/>
            <person name="Beck B.J."/>
            <person name="De Vos P."/>
            <person name="Vandamme P."/>
            <person name="Eisen J.A."/>
            <person name="Garrity G."/>
            <person name="Hugenholtz P."/>
            <person name="Kyrpides N.C."/>
        </authorList>
    </citation>
    <scope>NUCLEOTIDE SEQUENCE [LARGE SCALE GENOMIC DNA]</scope>
    <source>
        <strain evidence="9 10">CGMCC 1.6855</strain>
    </source>
</reference>
<dbReference type="PANTHER" id="PTHR30026:SF20">
    <property type="entry name" value="OUTER MEMBRANE PROTEIN TOLC"/>
    <property type="match status" value="1"/>
</dbReference>
<dbReference type="SUPFAM" id="SSF56954">
    <property type="entry name" value="Outer membrane efflux proteins (OEP)"/>
    <property type="match status" value="1"/>
</dbReference>
<evidence type="ECO:0000256" key="4">
    <source>
        <dbReference type="ARBA" id="ARBA00022452"/>
    </source>
</evidence>
<dbReference type="GO" id="GO:0015562">
    <property type="term" value="F:efflux transmembrane transporter activity"/>
    <property type="evidence" value="ECO:0007669"/>
    <property type="project" value="InterPro"/>
</dbReference>
<dbReference type="OrthoDB" id="13803at2"/>
<keyword evidence="8" id="KW-0732">Signal</keyword>
<organism evidence="9 10">
    <name type="scientific">Sphingobacterium siyangense</name>
    <dbReference type="NCBI Taxonomy" id="459529"/>
    <lineage>
        <taxon>Bacteria</taxon>
        <taxon>Pseudomonadati</taxon>
        <taxon>Bacteroidota</taxon>
        <taxon>Sphingobacteriia</taxon>
        <taxon>Sphingobacteriales</taxon>
        <taxon>Sphingobacteriaceae</taxon>
        <taxon>Sphingobacterium</taxon>
    </lineage>
</organism>
<dbReference type="EMBL" id="VLKR01000059">
    <property type="protein sequence ID" value="TWI13066.1"/>
    <property type="molecule type" value="Genomic_DNA"/>
</dbReference>
<dbReference type="AlphaFoldDB" id="A0A562LZJ7"/>
<sequence>MKIKTLIVCLILANLNFTNLHAQSALEKYINDGLESNNSIKQQNFLLEKNIFALEEAKRMFFPNVSFSTTYSKAKGGRTIDFPTGDLFNGINSTLNQITGTNTFPQLVNEQIQLNPNNFYDSKIRTDLPLLNSELIYNKKINKQKVHLQTEEVLLFKRELVKDIKTAYYQYLKSVKTVEIYSSALLLVEESRRINLSLFNNGKVNRSSVLRSENEVSKINTNLVDANKAKESAQYYFNFLLNRPLSEPIIIELLAEIPPKSGLIETDNNIENREELIKLKIGKEINDNQIKLDKSFIIPKVGTYLDMGSQAFNWQFNKQSLYYFWGISLEWNVFSSGKNSSKIKQSVAYQNSLIAQIDYVTSQLRTELKVKQNEMYTSLAEYEASKFQLKTSQTYYNDMIKSYKEGLVLYIELLDAQNQLTESQLKENIALYNTWISYVSVERANASFEIKKNNIK</sequence>
<keyword evidence="4" id="KW-1134">Transmembrane beta strand</keyword>
<comment type="subcellular location">
    <subcellularLocation>
        <location evidence="1">Cell outer membrane</location>
    </subcellularLocation>
</comment>
<feature type="signal peptide" evidence="8">
    <location>
        <begin position="1"/>
        <end position="22"/>
    </location>
</feature>
<feature type="chain" id="PRO_5021804171" evidence="8">
    <location>
        <begin position="23"/>
        <end position="456"/>
    </location>
</feature>
<keyword evidence="7" id="KW-0998">Cell outer membrane</keyword>
<dbReference type="PANTHER" id="PTHR30026">
    <property type="entry name" value="OUTER MEMBRANE PROTEIN TOLC"/>
    <property type="match status" value="1"/>
</dbReference>
<dbReference type="InterPro" id="IPR051906">
    <property type="entry name" value="TolC-like"/>
</dbReference>
<keyword evidence="6" id="KW-0472">Membrane</keyword>
<evidence type="ECO:0000256" key="7">
    <source>
        <dbReference type="ARBA" id="ARBA00023237"/>
    </source>
</evidence>
<comment type="caution">
    <text evidence="9">The sequence shown here is derived from an EMBL/GenBank/DDBJ whole genome shotgun (WGS) entry which is preliminary data.</text>
</comment>
<evidence type="ECO:0000256" key="6">
    <source>
        <dbReference type="ARBA" id="ARBA00023136"/>
    </source>
</evidence>
<evidence type="ECO:0000256" key="5">
    <source>
        <dbReference type="ARBA" id="ARBA00022692"/>
    </source>
</evidence>
<evidence type="ECO:0000313" key="9">
    <source>
        <dbReference type="EMBL" id="TWI13066.1"/>
    </source>
</evidence>
<dbReference type="InterPro" id="IPR003423">
    <property type="entry name" value="OMP_efflux"/>
</dbReference>
<dbReference type="RefSeq" id="WP_145331372.1">
    <property type="nucleotide sequence ID" value="NZ_VLKR01000059.1"/>
</dbReference>
<proteinExistence type="inferred from homology"/>
<dbReference type="Proteomes" id="UP000315908">
    <property type="component" value="Unassembled WGS sequence"/>
</dbReference>
<name>A0A562LZJ7_9SPHI</name>
<evidence type="ECO:0000256" key="3">
    <source>
        <dbReference type="ARBA" id="ARBA00022448"/>
    </source>
</evidence>
<comment type="similarity">
    <text evidence="2">Belongs to the outer membrane factor (OMF) (TC 1.B.17) family.</text>
</comment>
<evidence type="ECO:0000256" key="1">
    <source>
        <dbReference type="ARBA" id="ARBA00004442"/>
    </source>
</evidence>
<evidence type="ECO:0000313" key="10">
    <source>
        <dbReference type="Proteomes" id="UP000315908"/>
    </source>
</evidence>
<dbReference type="GO" id="GO:1990281">
    <property type="term" value="C:efflux pump complex"/>
    <property type="evidence" value="ECO:0007669"/>
    <property type="project" value="TreeGrafter"/>
</dbReference>
<gene>
    <name evidence="9" type="ORF">IQ31_05504</name>
</gene>
<accession>A0A562LZJ7</accession>
<dbReference type="Gene3D" id="1.20.1600.10">
    <property type="entry name" value="Outer membrane efflux proteins (OEP)"/>
    <property type="match status" value="1"/>
</dbReference>
<evidence type="ECO:0000256" key="2">
    <source>
        <dbReference type="ARBA" id="ARBA00007613"/>
    </source>
</evidence>
<dbReference type="Pfam" id="PF02321">
    <property type="entry name" value="OEP"/>
    <property type="match status" value="1"/>
</dbReference>
<dbReference type="GO" id="GO:0015288">
    <property type="term" value="F:porin activity"/>
    <property type="evidence" value="ECO:0007669"/>
    <property type="project" value="TreeGrafter"/>
</dbReference>
<protein>
    <submittedName>
        <fullName evidence="9">Outer membrane protein TolC</fullName>
    </submittedName>
</protein>
<keyword evidence="5" id="KW-0812">Transmembrane</keyword>
<keyword evidence="3" id="KW-0813">Transport</keyword>
<dbReference type="GO" id="GO:0009279">
    <property type="term" value="C:cell outer membrane"/>
    <property type="evidence" value="ECO:0007669"/>
    <property type="project" value="UniProtKB-SubCell"/>
</dbReference>
<evidence type="ECO:0000256" key="8">
    <source>
        <dbReference type="SAM" id="SignalP"/>
    </source>
</evidence>